<organism evidence="1 2">
    <name type="scientific">Pistacia integerrima</name>
    <dbReference type="NCBI Taxonomy" id="434235"/>
    <lineage>
        <taxon>Eukaryota</taxon>
        <taxon>Viridiplantae</taxon>
        <taxon>Streptophyta</taxon>
        <taxon>Embryophyta</taxon>
        <taxon>Tracheophyta</taxon>
        <taxon>Spermatophyta</taxon>
        <taxon>Magnoliopsida</taxon>
        <taxon>eudicotyledons</taxon>
        <taxon>Gunneridae</taxon>
        <taxon>Pentapetalae</taxon>
        <taxon>rosids</taxon>
        <taxon>malvids</taxon>
        <taxon>Sapindales</taxon>
        <taxon>Anacardiaceae</taxon>
        <taxon>Pistacia</taxon>
    </lineage>
</organism>
<name>A0ACC0ZKU6_9ROSI</name>
<gene>
    <name evidence="1" type="ORF">Pint_01532</name>
</gene>
<reference evidence="2" key="1">
    <citation type="journal article" date="2023" name="G3 (Bethesda)">
        <title>Genome assembly and association tests identify interacting loci associated with vigor, precocity, and sex in interspecific pistachio rootstocks.</title>
        <authorList>
            <person name="Palmer W."/>
            <person name="Jacygrad E."/>
            <person name="Sagayaradj S."/>
            <person name="Cavanaugh K."/>
            <person name="Han R."/>
            <person name="Bertier L."/>
            <person name="Beede B."/>
            <person name="Kafkas S."/>
            <person name="Golino D."/>
            <person name="Preece J."/>
            <person name="Michelmore R."/>
        </authorList>
    </citation>
    <scope>NUCLEOTIDE SEQUENCE [LARGE SCALE GENOMIC DNA]</scope>
</reference>
<dbReference type="EMBL" id="CM047736">
    <property type="protein sequence ID" value="KAJ0053745.1"/>
    <property type="molecule type" value="Genomic_DNA"/>
</dbReference>
<comment type="caution">
    <text evidence="1">The sequence shown here is derived from an EMBL/GenBank/DDBJ whole genome shotgun (WGS) entry which is preliminary data.</text>
</comment>
<accession>A0ACC0ZKU6</accession>
<evidence type="ECO:0000313" key="1">
    <source>
        <dbReference type="EMBL" id="KAJ0053745.1"/>
    </source>
</evidence>
<keyword evidence="2" id="KW-1185">Reference proteome</keyword>
<protein>
    <submittedName>
        <fullName evidence="1">Uncharacterized protein</fullName>
    </submittedName>
</protein>
<sequence length="70" mass="7562">MIPAAETSVDGFLRSLGLEKYSITFQAEEVDMTALVHMTDEDLKAIGIPMHLPGNAFNASLPLKPILFSG</sequence>
<proteinExistence type="predicted"/>
<evidence type="ECO:0000313" key="2">
    <source>
        <dbReference type="Proteomes" id="UP001163603"/>
    </source>
</evidence>
<dbReference type="Proteomes" id="UP001163603">
    <property type="component" value="Chromosome 1"/>
</dbReference>